<dbReference type="RefSeq" id="WP_095489054.1">
    <property type="nucleotide sequence ID" value="NZ_NPKI01000046.1"/>
</dbReference>
<feature type="compositionally biased region" description="Polar residues" evidence="1">
    <location>
        <begin position="12"/>
        <end position="22"/>
    </location>
</feature>
<gene>
    <name evidence="2" type="ORF">CIT25_31690</name>
</gene>
<dbReference type="AlphaFoldDB" id="A0AB36R165"/>
<reference evidence="3" key="1">
    <citation type="submission" date="2017-08" db="EMBL/GenBank/DDBJ databases">
        <title>Mesorhizobium wenxinae sp. nov., a novel rhizobial species isolated from root nodules of chickpea (Cicer arietinum L.).</title>
        <authorList>
            <person name="Zhang J."/>
        </authorList>
    </citation>
    <scope>NUCLEOTIDE SEQUENCE [LARGE SCALE GENOMIC DNA]</scope>
    <source>
        <strain evidence="3">USDA 3392</strain>
    </source>
</reference>
<name>A0AB36R165_9HYPH</name>
<comment type="caution">
    <text evidence="2">The sequence shown here is derived from an EMBL/GenBank/DDBJ whole genome shotgun (WGS) entry which is preliminary data.</text>
</comment>
<protein>
    <submittedName>
        <fullName evidence="2">Uncharacterized protein</fullName>
    </submittedName>
</protein>
<feature type="region of interest" description="Disordered" evidence="1">
    <location>
        <begin position="1"/>
        <end position="22"/>
    </location>
</feature>
<accession>A0AB36R165</accession>
<evidence type="ECO:0000313" key="2">
    <source>
        <dbReference type="EMBL" id="PAP98311.1"/>
    </source>
</evidence>
<evidence type="ECO:0000256" key="1">
    <source>
        <dbReference type="SAM" id="MobiDB-lite"/>
    </source>
</evidence>
<dbReference type="Proteomes" id="UP000216215">
    <property type="component" value="Unassembled WGS sequence"/>
</dbReference>
<proteinExistence type="predicted"/>
<sequence>MEQNRKNFGLPEQSSSLFGQINQPGVESRPLGQAAIYWKGRSTSPRCAWAAKQPVWIISAGVVANVGSDAFVALPMSTEALP</sequence>
<dbReference type="EMBL" id="NPKI01000046">
    <property type="protein sequence ID" value="PAP98311.1"/>
    <property type="molecule type" value="Genomic_DNA"/>
</dbReference>
<keyword evidence="3" id="KW-1185">Reference proteome</keyword>
<evidence type="ECO:0000313" key="3">
    <source>
        <dbReference type="Proteomes" id="UP000216215"/>
    </source>
</evidence>
<organism evidence="2 3">
    <name type="scientific">Mesorhizobium mediterraneum</name>
    <dbReference type="NCBI Taxonomy" id="43617"/>
    <lineage>
        <taxon>Bacteria</taxon>
        <taxon>Pseudomonadati</taxon>
        <taxon>Pseudomonadota</taxon>
        <taxon>Alphaproteobacteria</taxon>
        <taxon>Hyphomicrobiales</taxon>
        <taxon>Phyllobacteriaceae</taxon>
        <taxon>Mesorhizobium</taxon>
    </lineage>
</organism>